<dbReference type="InterPro" id="IPR050110">
    <property type="entry name" value="Glyoxalase_II_hydrolase"/>
</dbReference>
<dbReference type="HAMAP" id="MF_01374">
    <property type="entry name" value="Glyoxalase_2"/>
    <property type="match status" value="1"/>
</dbReference>
<feature type="binding site" evidence="7">
    <location>
        <position position="166"/>
    </location>
    <ligand>
        <name>Zn(2+)</name>
        <dbReference type="ChEBI" id="CHEBI:29105"/>
        <label>2</label>
    </ligand>
</feature>
<evidence type="ECO:0000256" key="6">
    <source>
        <dbReference type="ARBA" id="ARBA00022833"/>
    </source>
</evidence>
<dbReference type="PANTHER" id="PTHR43705:SF1">
    <property type="entry name" value="HYDROXYACYLGLUTATHIONE HYDROLASE GLOB"/>
    <property type="match status" value="1"/>
</dbReference>
<proteinExistence type="inferred from homology"/>
<gene>
    <name evidence="7" type="primary">gloB</name>
    <name evidence="9" type="ORF">SAMN05660652_01743</name>
</gene>
<dbReference type="PANTHER" id="PTHR43705">
    <property type="entry name" value="HYDROXYACYLGLUTATHIONE HYDROLASE"/>
    <property type="match status" value="1"/>
</dbReference>
<comment type="function">
    <text evidence="7">Thiolesterase that catalyzes the hydrolysis of S-D-lactoyl-glutathione to form glutathione and D-lactic acid.</text>
</comment>
<dbReference type="Gene3D" id="3.60.15.10">
    <property type="entry name" value="Ribonuclease Z/Hydroxyacylglutathione hydrolase-like"/>
    <property type="match status" value="1"/>
</dbReference>
<comment type="catalytic activity">
    <reaction evidence="1 7">
        <text>an S-(2-hydroxyacyl)glutathione + H2O = a 2-hydroxy carboxylate + glutathione + H(+)</text>
        <dbReference type="Rhea" id="RHEA:21864"/>
        <dbReference type="ChEBI" id="CHEBI:15377"/>
        <dbReference type="ChEBI" id="CHEBI:15378"/>
        <dbReference type="ChEBI" id="CHEBI:57925"/>
        <dbReference type="ChEBI" id="CHEBI:58896"/>
        <dbReference type="ChEBI" id="CHEBI:71261"/>
        <dbReference type="EC" id="3.1.2.6"/>
    </reaction>
</comment>
<comment type="similarity">
    <text evidence="3 7">Belongs to the metallo-beta-lactamase superfamily. Glyoxalase II family.</text>
</comment>
<dbReference type="GO" id="GO:0046872">
    <property type="term" value="F:metal ion binding"/>
    <property type="evidence" value="ECO:0007669"/>
    <property type="project" value="UniProtKB-KW"/>
</dbReference>
<accession>A0A1G8CTK8</accession>
<evidence type="ECO:0000256" key="4">
    <source>
        <dbReference type="ARBA" id="ARBA00022723"/>
    </source>
</evidence>
<dbReference type="EMBL" id="FNCY01000006">
    <property type="protein sequence ID" value="SDH48778.1"/>
    <property type="molecule type" value="Genomic_DNA"/>
</dbReference>
<dbReference type="GO" id="GO:0019243">
    <property type="term" value="P:methylglyoxal catabolic process to D-lactate via S-lactoyl-glutathione"/>
    <property type="evidence" value="ECO:0007669"/>
    <property type="project" value="UniProtKB-UniRule"/>
</dbReference>
<evidence type="ECO:0000256" key="3">
    <source>
        <dbReference type="ARBA" id="ARBA00006759"/>
    </source>
</evidence>
<dbReference type="RefSeq" id="WP_091936638.1">
    <property type="nucleotide sequence ID" value="NZ_FNCY01000006.1"/>
</dbReference>
<dbReference type="Pfam" id="PF00753">
    <property type="entry name" value="Lactamase_B"/>
    <property type="match status" value="1"/>
</dbReference>
<evidence type="ECO:0000313" key="10">
    <source>
        <dbReference type="Proteomes" id="UP000198607"/>
    </source>
</evidence>
<dbReference type="InterPro" id="IPR036866">
    <property type="entry name" value="RibonucZ/Hydroxyglut_hydro"/>
</dbReference>
<comment type="pathway">
    <text evidence="2 7">Secondary metabolite metabolism; methylglyoxal degradation; (R)-lactate from methylglyoxal: step 2/2.</text>
</comment>
<dbReference type="InterPro" id="IPR001279">
    <property type="entry name" value="Metallo-B-lactamas"/>
</dbReference>
<feature type="binding site" evidence="7">
    <location>
        <position position="58"/>
    </location>
    <ligand>
        <name>Zn(2+)</name>
        <dbReference type="ChEBI" id="CHEBI:29105"/>
        <label>2</label>
    </ligand>
</feature>
<feature type="binding site" evidence="7">
    <location>
        <position position="57"/>
    </location>
    <ligand>
        <name>Zn(2+)</name>
        <dbReference type="ChEBI" id="CHEBI:29105"/>
        <label>2</label>
    </ligand>
</feature>
<feature type="binding site" evidence="7">
    <location>
        <position position="128"/>
    </location>
    <ligand>
        <name>Zn(2+)</name>
        <dbReference type="ChEBI" id="CHEBI:29105"/>
        <label>1</label>
    </ligand>
</feature>
<dbReference type="OrthoDB" id="9802248at2"/>
<comment type="cofactor">
    <cofactor evidence="7">
        <name>Zn(2+)</name>
        <dbReference type="ChEBI" id="CHEBI:29105"/>
    </cofactor>
    <text evidence="7">Binds 2 Zn(2+) ions per subunit.</text>
</comment>
<dbReference type="AlphaFoldDB" id="A0A1G8CTK8"/>
<evidence type="ECO:0000256" key="1">
    <source>
        <dbReference type="ARBA" id="ARBA00001623"/>
    </source>
</evidence>
<evidence type="ECO:0000259" key="8">
    <source>
        <dbReference type="SMART" id="SM00849"/>
    </source>
</evidence>
<dbReference type="Pfam" id="PF16123">
    <property type="entry name" value="HAGH_C"/>
    <property type="match status" value="1"/>
</dbReference>
<feature type="binding site" evidence="7">
    <location>
        <position position="55"/>
    </location>
    <ligand>
        <name>Zn(2+)</name>
        <dbReference type="ChEBI" id="CHEBI:29105"/>
        <label>1</label>
    </ligand>
</feature>
<dbReference type="InterPro" id="IPR017782">
    <property type="entry name" value="Hydroxyacylglutathione_Hdrlase"/>
</dbReference>
<name>A0A1G8CTK8_9RHOO</name>
<keyword evidence="6 7" id="KW-0862">Zinc</keyword>
<comment type="subunit">
    <text evidence="7">Monomer.</text>
</comment>
<dbReference type="NCBIfam" id="TIGR03413">
    <property type="entry name" value="GSH_gloB"/>
    <property type="match status" value="1"/>
</dbReference>
<feature type="binding site" evidence="7">
    <location>
        <position position="53"/>
    </location>
    <ligand>
        <name>Zn(2+)</name>
        <dbReference type="ChEBI" id="CHEBI:29105"/>
        <label>1</label>
    </ligand>
</feature>
<feature type="binding site" evidence="7">
    <location>
        <position position="111"/>
    </location>
    <ligand>
        <name>Zn(2+)</name>
        <dbReference type="ChEBI" id="CHEBI:29105"/>
        <label>1</label>
    </ligand>
</feature>
<organism evidence="9 10">
    <name type="scientific">Propionivibrio dicarboxylicus</name>
    <dbReference type="NCBI Taxonomy" id="83767"/>
    <lineage>
        <taxon>Bacteria</taxon>
        <taxon>Pseudomonadati</taxon>
        <taxon>Pseudomonadota</taxon>
        <taxon>Betaproteobacteria</taxon>
        <taxon>Rhodocyclales</taxon>
        <taxon>Rhodocyclaceae</taxon>
        <taxon>Propionivibrio</taxon>
    </lineage>
</organism>
<dbReference type="InterPro" id="IPR035680">
    <property type="entry name" value="Clx_II_MBL"/>
</dbReference>
<dbReference type="Proteomes" id="UP000198607">
    <property type="component" value="Unassembled WGS sequence"/>
</dbReference>
<dbReference type="EC" id="3.1.2.6" evidence="7"/>
<sequence length="253" mass="27224">MFEVIGIPAFKDNYIWLLRKGAAAVVVDPGDAAPVLDVLQQEKLSLEAILVTHHHQDHQGGIPSLLSHFAAEVYGPATESITALTHPLRGGEVLTLPALGCPVRVMSTPGHTAGHLAYLASDALFCGDTLFSAGCGRVFEGTPLQMWNSLSLLSALPDGTRVFCAHEYTEANLRFAMAVEPGNRFLRDRVDEVAVLRAKGQPSVPSFLALERATNPFLRCNVPEVVESARQHGAASLESADVFAALRGWKNSF</sequence>
<feature type="domain" description="Metallo-beta-lactamase" evidence="8">
    <location>
        <begin position="12"/>
        <end position="166"/>
    </location>
</feature>
<dbReference type="InterPro" id="IPR032282">
    <property type="entry name" value="HAGH_C"/>
</dbReference>
<keyword evidence="10" id="KW-1185">Reference proteome</keyword>
<dbReference type="UniPathway" id="UPA00619">
    <property type="reaction ID" value="UER00676"/>
</dbReference>
<keyword evidence="4 7" id="KW-0479">Metal-binding</keyword>
<evidence type="ECO:0000313" key="9">
    <source>
        <dbReference type="EMBL" id="SDH48778.1"/>
    </source>
</evidence>
<evidence type="ECO:0000256" key="5">
    <source>
        <dbReference type="ARBA" id="ARBA00022801"/>
    </source>
</evidence>
<dbReference type="SMART" id="SM00849">
    <property type="entry name" value="Lactamase_B"/>
    <property type="match status" value="1"/>
</dbReference>
<evidence type="ECO:0000256" key="7">
    <source>
        <dbReference type="HAMAP-Rule" id="MF_01374"/>
    </source>
</evidence>
<reference evidence="9 10" key="1">
    <citation type="submission" date="2016-10" db="EMBL/GenBank/DDBJ databases">
        <authorList>
            <person name="de Groot N.N."/>
        </authorList>
    </citation>
    <scope>NUCLEOTIDE SEQUENCE [LARGE SCALE GENOMIC DNA]</scope>
    <source>
        <strain evidence="9 10">DSM 5885</strain>
    </source>
</reference>
<dbReference type="STRING" id="83767.SAMN05660652_01743"/>
<dbReference type="SUPFAM" id="SSF56281">
    <property type="entry name" value="Metallo-hydrolase/oxidoreductase"/>
    <property type="match status" value="1"/>
</dbReference>
<dbReference type="GO" id="GO:0004416">
    <property type="term" value="F:hydroxyacylglutathione hydrolase activity"/>
    <property type="evidence" value="ECO:0007669"/>
    <property type="project" value="UniProtKB-UniRule"/>
</dbReference>
<dbReference type="PIRSF" id="PIRSF005457">
    <property type="entry name" value="Glx"/>
    <property type="match status" value="1"/>
</dbReference>
<protein>
    <recommendedName>
        <fullName evidence="7">Hydroxyacylglutathione hydrolase</fullName>
        <ecNumber evidence="7">3.1.2.6</ecNumber>
    </recommendedName>
    <alternativeName>
        <fullName evidence="7">Glyoxalase II</fullName>
        <shortName evidence="7">Glx II</shortName>
    </alternativeName>
</protein>
<feature type="binding site" evidence="7">
    <location>
        <position position="128"/>
    </location>
    <ligand>
        <name>Zn(2+)</name>
        <dbReference type="ChEBI" id="CHEBI:29105"/>
        <label>2</label>
    </ligand>
</feature>
<keyword evidence="5 7" id="KW-0378">Hydrolase</keyword>
<dbReference type="CDD" id="cd07723">
    <property type="entry name" value="hydroxyacylglutathione_hydrolase_MBL-fold"/>
    <property type="match status" value="1"/>
</dbReference>
<evidence type="ECO:0000256" key="2">
    <source>
        <dbReference type="ARBA" id="ARBA00004963"/>
    </source>
</evidence>